<proteinExistence type="predicted"/>
<dbReference type="Proteomes" id="UP001642900">
    <property type="component" value="Unassembled WGS sequence"/>
</dbReference>
<gene>
    <name evidence="1" type="ORF">G6N73_07610</name>
</gene>
<protein>
    <submittedName>
        <fullName evidence="1">Uncharacterized protein</fullName>
    </submittedName>
</protein>
<sequence length="96" mass="10356">MFAASPARAHEALPTAARPLGWAYPYSCCSGIDCRQVSARAISERPEGYVINNTGEVVAYNDSRVKNSPDGVYHWCSVAGASDSRTICLFVPPKGY</sequence>
<dbReference type="EMBL" id="JAAKZF010000006">
    <property type="protein sequence ID" value="NGO51047.1"/>
    <property type="molecule type" value="Genomic_DNA"/>
</dbReference>
<evidence type="ECO:0000313" key="2">
    <source>
        <dbReference type="Proteomes" id="UP001642900"/>
    </source>
</evidence>
<name>A0A6G4WA95_9HYPH</name>
<comment type="caution">
    <text evidence="1">The sequence shown here is derived from an EMBL/GenBank/DDBJ whole genome shotgun (WGS) entry which is preliminary data.</text>
</comment>
<dbReference type="AlphaFoldDB" id="A0A6G4WA95"/>
<keyword evidence="2" id="KW-1185">Reference proteome</keyword>
<accession>A0A6G4WA95</accession>
<reference evidence="1 2" key="1">
    <citation type="submission" date="2020-02" db="EMBL/GenBank/DDBJ databases">
        <title>Genome sequence of strain CCNWXJ40-4.</title>
        <authorList>
            <person name="Gao J."/>
            <person name="Sun J."/>
        </authorList>
    </citation>
    <scope>NUCLEOTIDE SEQUENCE [LARGE SCALE GENOMIC DNA]</scope>
    <source>
        <strain evidence="1 2">CCNWXJ 40-4</strain>
    </source>
</reference>
<evidence type="ECO:0000313" key="1">
    <source>
        <dbReference type="EMBL" id="NGO51047.1"/>
    </source>
</evidence>
<organism evidence="1 2">
    <name type="scientific">Allomesorhizobium camelthorni</name>
    <dbReference type="NCBI Taxonomy" id="475069"/>
    <lineage>
        <taxon>Bacteria</taxon>
        <taxon>Pseudomonadati</taxon>
        <taxon>Pseudomonadota</taxon>
        <taxon>Alphaproteobacteria</taxon>
        <taxon>Hyphomicrobiales</taxon>
        <taxon>Phyllobacteriaceae</taxon>
        <taxon>Allomesorhizobium</taxon>
    </lineage>
</organism>